<dbReference type="EMBL" id="NDIQ01000001">
    <property type="protein sequence ID" value="PRT53047.1"/>
    <property type="molecule type" value="Genomic_DNA"/>
</dbReference>
<dbReference type="Proteomes" id="UP000238350">
    <property type="component" value="Unassembled WGS sequence"/>
</dbReference>
<name>A0A2T0FDK8_9ASCO</name>
<dbReference type="PANTHER" id="PTHR21027:SF1">
    <property type="entry name" value="TRNA-SPLICING ENDONUCLEASE SUBUNIT SEN54"/>
    <property type="match status" value="1"/>
</dbReference>
<gene>
    <name evidence="4" type="ORF">B9G98_00668</name>
</gene>
<feature type="domain" description="tRNA-splicing endonuclease subunit Sen54 N-terminal" evidence="3">
    <location>
        <begin position="50"/>
        <end position="117"/>
    </location>
</feature>
<dbReference type="AlphaFoldDB" id="A0A2T0FDK8"/>
<dbReference type="STRING" id="45607.A0A2T0FDK8"/>
<dbReference type="GO" id="GO:0000214">
    <property type="term" value="C:tRNA-intron endonuclease complex"/>
    <property type="evidence" value="ECO:0007669"/>
    <property type="project" value="TreeGrafter"/>
</dbReference>
<sequence length="312" mass="35843">MSDSEDEVQDWLALTRVQDAAVLKRGEKDFAPDGTNIQQSILDRSRNAMYDALNHPRATSAKNLVYGEWDSERQQVRVDKPKGTHFFTMGKAERTATFLDPEEAVYLAQRGTLQVMYRGNALSIEGICAFCMSACRQENMLVYSYLKKLGYIVRRAPALEQCVPEPIQHLRQSQGFWFWLTQPWHEQLAWRSVYRSYSQVYRDLSIVSTARQTHVEPIAAHYHVYKPGTQFKKSKPLPPDFYVRVVDARRQNIPTLTETRGLFASVPETNEAPKRSPITRIKQGKKQVVLAVVDAGIVSFVRLVETEFERLN</sequence>
<reference evidence="4 5" key="1">
    <citation type="submission" date="2017-04" db="EMBL/GenBank/DDBJ databases">
        <title>Genome sequencing of [Candida] sorbophila.</title>
        <authorList>
            <person name="Ahn J.O."/>
        </authorList>
    </citation>
    <scope>NUCLEOTIDE SEQUENCE [LARGE SCALE GENOMIC DNA]</scope>
    <source>
        <strain evidence="4 5">DS02</strain>
    </source>
</reference>
<dbReference type="InterPro" id="IPR024337">
    <property type="entry name" value="tRNA_splic_suSen54"/>
</dbReference>
<evidence type="ECO:0000259" key="3">
    <source>
        <dbReference type="Pfam" id="PF12928"/>
    </source>
</evidence>
<keyword evidence="5" id="KW-1185">Reference proteome</keyword>
<keyword evidence="4" id="KW-0255">Endonuclease</keyword>
<keyword evidence="4" id="KW-0540">Nuclease</keyword>
<organism evidence="4 5">
    <name type="scientific">Wickerhamiella sorbophila</name>
    <dbReference type="NCBI Taxonomy" id="45607"/>
    <lineage>
        <taxon>Eukaryota</taxon>
        <taxon>Fungi</taxon>
        <taxon>Dikarya</taxon>
        <taxon>Ascomycota</taxon>
        <taxon>Saccharomycotina</taxon>
        <taxon>Dipodascomycetes</taxon>
        <taxon>Dipodascales</taxon>
        <taxon>Trichomonascaceae</taxon>
        <taxon>Wickerhamiella</taxon>
    </lineage>
</organism>
<dbReference type="GO" id="GO:0000379">
    <property type="term" value="P:tRNA-type intron splice site recognition and cleavage"/>
    <property type="evidence" value="ECO:0007669"/>
    <property type="project" value="TreeGrafter"/>
</dbReference>
<dbReference type="RefSeq" id="XP_024662993.1">
    <property type="nucleotide sequence ID" value="XM_024807226.1"/>
</dbReference>
<comment type="similarity">
    <text evidence="1">Belongs to the SEN54 family.</text>
</comment>
<evidence type="ECO:0000256" key="2">
    <source>
        <dbReference type="ARBA" id="ARBA00022694"/>
    </source>
</evidence>
<proteinExistence type="inferred from homology"/>
<keyword evidence="4" id="KW-0378">Hydrolase</keyword>
<dbReference type="GeneID" id="36514417"/>
<comment type="caution">
    <text evidence="4">The sequence shown here is derived from an EMBL/GenBank/DDBJ whole genome shotgun (WGS) entry which is preliminary data.</text>
</comment>
<dbReference type="PANTHER" id="PTHR21027">
    <property type="entry name" value="TRNA-SPLICING ENDONUCLEASE SUBUNIT SEN54"/>
    <property type="match status" value="1"/>
</dbReference>
<dbReference type="InterPro" id="IPR024336">
    <property type="entry name" value="tRNA_splic_suSen54_N"/>
</dbReference>
<evidence type="ECO:0000313" key="5">
    <source>
        <dbReference type="Proteomes" id="UP000238350"/>
    </source>
</evidence>
<dbReference type="OrthoDB" id="2141925at2759"/>
<protein>
    <submittedName>
        <fullName evidence="4">Putative tRNA-splicing endonuclease subunit sen54</fullName>
    </submittedName>
</protein>
<keyword evidence="2" id="KW-0819">tRNA processing</keyword>
<dbReference type="GO" id="GO:0004519">
    <property type="term" value="F:endonuclease activity"/>
    <property type="evidence" value="ECO:0007669"/>
    <property type="project" value="UniProtKB-KW"/>
</dbReference>
<accession>A0A2T0FDK8</accession>
<evidence type="ECO:0000256" key="1">
    <source>
        <dbReference type="ARBA" id="ARBA00005736"/>
    </source>
</evidence>
<evidence type="ECO:0000313" key="4">
    <source>
        <dbReference type="EMBL" id="PRT53047.1"/>
    </source>
</evidence>
<dbReference type="Pfam" id="PF12928">
    <property type="entry name" value="tRNA_int_end_N2"/>
    <property type="match status" value="1"/>
</dbReference>